<protein>
    <submittedName>
        <fullName evidence="1">Phosphatidylethanolamine-binding protein24</fullName>
    </submittedName>
</protein>
<evidence type="ECO:0000313" key="1">
    <source>
        <dbReference type="EMBL" id="ONM56347.1"/>
    </source>
</evidence>
<dbReference type="EMBL" id="CM007650">
    <property type="protein sequence ID" value="ONM56347.1"/>
    <property type="molecule type" value="Genomic_DNA"/>
</dbReference>
<accession>A0A1D6I8H6</accession>
<gene>
    <name evidence="1" type="ORF">ZEAMMB73_Zm00001d021135</name>
</gene>
<dbReference type="PROSITE" id="PS51257">
    <property type="entry name" value="PROKAR_LIPOPROTEIN"/>
    <property type="match status" value="1"/>
</dbReference>
<name>A0A1D6I8H6_MAIZE</name>
<dbReference type="AlphaFoldDB" id="A0A1D6I8H6"/>
<reference evidence="1" key="1">
    <citation type="submission" date="2015-12" db="EMBL/GenBank/DDBJ databases">
        <title>Update maize B73 reference genome by single molecule sequencing technologies.</title>
        <authorList>
            <consortium name="Maize Genome Sequencing Project"/>
            <person name="Ware D."/>
        </authorList>
    </citation>
    <scope>NUCLEOTIDE SEQUENCE [LARGE SCALE GENOMIC DNA]</scope>
    <source>
        <tissue evidence="1">Seedling</tissue>
    </source>
</reference>
<dbReference type="InParanoid" id="A0A1D6I8H6"/>
<organism evidence="1">
    <name type="scientific">Zea mays</name>
    <name type="common">Maize</name>
    <dbReference type="NCBI Taxonomy" id="4577"/>
    <lineage>
        <taxon>Eukaryota</taxon>
        <taxon>Viridiplantae</taxon>
        <taxon>Streptophyta</taxon>
        <taxon>Embryophyta</taxon>
        <taxon>Tracheophyta</taxon>
        <taxon>Spermatophyta</taxon>
        <taxon>Magnoliopsida</taxon>
        <taxon>Liliopsida</taxon>
        <taxon>Poales</taxon>
        <taxon>Poaceae</taxon>
        <taxon>PACMAD clade</taxon>
        <taxon>Panicoideae</taxon>
        <taxon>Andropogonodae</taxon>
        <taxon>Andropogoneae</taxon>
        <taxon>Tripsacinae</taxon>
        <taxon>Zea</taxon>
    </lineage>
</organism>
<proteinExistence type="predicted"/>
<sequence length="65" mass="7745">MAAKFQHQRLLSNLQSWTTSCCIILQLPKGKRCWWQKVLGIKLKNRYRETSTSRQYHSQFSNQST</sequence>
<dbReference type="EMBL" id="CM007650">
    <property type="protein sequence ID" value="ONM56346.1"/>
    <property type="molecule type" value="Genomic_DNA"/>
</dbReference>